<dbReference type="EMBL" id="CM047580">
    <property type="protein sequence ID" value="KAI9920719.1"/>
    <property type="molecule type" value="Genomic_DNA"/>
</dbReference>
<organism evidence="1 2">
    <name type="scientific">Peronosclerospora sorghi</name>
    <dbReference type="NCBI Taxonomy" id="230839"/>
    <lineage>
        <taxon>Eukaryota</taxon>
        <taxon>Sar</taxon>
        <taxon>Stramenopiles</taxon>
        <taxon>Oomycota</taxon>
        <taxon>Peronosporomycetes</taxon>
        <taxon>Peronosporales</taxon>
        <taxon>Peronosporaceae</taxon>
        <taxon>Peronosclerospora</taxon>
    </lineage>
</organism>
<gene>
    <name evidence="1" type="ORF">PsorP6_001590</name>
</gene>
<evidence type="ECO:0000313" key="1">
    <source>
        <dbReference type="EMBL" id="KAI9920719.1"/>
    </source>
</evidence>
<proteinExistence type="predicted"/>
<reference evidence="1 2" key="1">
    <citation type="journal article" date="2022" name="bioRxiv">
        <title>The genome of the oomycete Peronosclerospora sorghi, a cosmopolitan pathogen of maize and sorghum, is inflated with dispersed pseudogenes.</title>
        <authorList>
            <person name="Fletcher K."/>
            <person name="Martin F."/>
            <person name="Isakeit T."/>
            <person name="Cavanaugh K."/>
            <person name="Magill C."/>
            <person name="Michelmore R."/>
        </authorList>
    </citation>
    <scope>NUCLEOTIDE SEQUENCE [LARGE SCALE GENOMIC DNA]</scope>
    <source>
        <strain evidence="1">P6</strain>
    </source>
</reference>
<evidence type="ECO:0000313" key="2">
    <source>
        <dbReference type="Proteomes" id="UP001163321"/>
    </source>
</evidence>
<sequence>MLSQYLEDPCKLHWNAAVRVLRYLKGTATLGITLTRENASIDTYSDANWGGRAALHQITDGPNIFWRKRQEPVALSSAEAKYVALSVTMQEVVCLRYLLREMGVESNGASVIYMDNNSAIIMATNHGYTPRAKHIDVRAHFVRDYGH</sequence>
<protein>
    <submittedName>
        <fullName evidence="1">Uncharacterized protein</fullName>
    </submittedName>
</protein>
<accession>A0ACC0WRN6</accession>
<comment type="caution">
    <text evidence="1">The sequence shown here is derived from an EMBL/GenBank/DDBJ whole genome shotgun (WGS) entry which is preliminary data.</text>
</comment>
<keyword evidence="2" id="KW-1185">Reference proteome</keyword>
<name>A0ACC0WRN6_9STRA</name>
<dbReference type="Proteomes" id="UP001163321">
    <property type="component" value="Chromosome 1"/>
</dbReference>